<evidence type="ECO:0000313" key="3">
    <source>
        <dbReference type="EMBL" id="GAA5513792.1"/>
    </source>
</evidence>
<organism evidence="3 4">
    <name type="scientific">Deinococcus carri</name>
    <dbReference type="NCBI Taxonomy" id="1211323"/>
    <lineage>
        <taxon>Bacteria</taxon>
        <taxon>Thermotogati</taxon>
        <taxon>Deinococcota</taxon>
        <taxon>Deinococci</taxon>
        <taxon>Deinococcales</taxon>
        <taxon>Deinococcaceae</taxon>
        <taxon>Deinococcus</taxon>
    </lineage>
</organism>
<dbReference type="Pfam" id="PF09348">
    <property type="entry name" value="DUF1990"/>
    <property type="match status" value="1"/>
</dbReference>
<evidence type="ECO:0000313" key="4">
    <source>
        <dbReference type="Proteomes" id="UP001401887"/>
    </source>
</evidence>
<feature type="signal peptide" evidence="1">
    <location>
        <begin position="1"/>
        <end position="21"/>
    </location>
</feature>
<dbReference type="EMBL" id="BAABRP010000010">
    <property type="protein sequence ID" value="GAA5513792.1"/>
    <property type="molecule type" value="Genomic_DNA"/>
</dbReference>
<dbReference type="Proteomes" id="UP001401887">
    <property type="component" value="Unassembled WGS sequence"/>
</dbReference>
<accession>A0ABP9W8X5</accession>
<dbReference type="InterPro" id="IPR018960">
    <property type="entry name" value="DUF1990"/>
</dbReference>
<proteinExistence type="predicted"/>
<feature type="chain" id="PRO_5045393418" description="DUF1990 domain-containing protein" evidence="1">
    <location>
        <begin position="22"/>
        <end position="225"/>
    </location>
</feature>
<name>A0ABP9W8X5_9DEIO</name>
<keyword evidence="4" id="KW-1185">Reference proteome</keyword>
<gene>
    <name evidence="3" type="ORF">Dcar01_02539</name>
</gene>
<dbReference type="RefSeq" id="WP_345465717.1">
    <property type="nucleotide sequence ID" value="NZ_BAABRP010000010.1"/>
</dbReference>
<feature type="domain" description="DUF1990" evidence="2">
    <location>
        <begin position="74"/>
        <end position="171"/>
    </location>
</feature>
<comment type="caution">
    <text evidence="3">The sequence shown here is derived from an EMBL/GenBank/DDBJ whole genome shotgun (WGS) entry which is preliminary data.</text>
</comment>
<keyword evidence="1" id="KW-0732">Signal</keyword>
<evidence type="ECO:0000259" key="2">
    <source>
        <dbReference type="Pfam" id="PF09348"/>
    </source>
</evidence>
<reference evidence="3 4" key="1">
    <citation type="submission" date="2024-02" db="EMBL/GenBank/DDBJ databases">
        <title>Deinococcus carri NBRC 110142.</title>
        <authorList>
            <person name="Ichikawa N."/>
            <person name="Katano-Makiyama Y."/>
            <person name="Hidaka K."/>
        </authorList>
    </citation>
    <scope>NUCLEOTIDE SEQUENCE [LARGE SCALE GENOMIC DNA]</scope>
    <source>
        <strain evidence="3 4">NBRC 110142</strain>
    </source>
</reference>
<evidence type="ECO:0000256" key="1">
    <source>
        <dbReference type="SAM" id="SignalP"/>
    </source>
</evidence>
<sequence length="225" mass="25299">MSRLPRLLALPALALAAYALKGPADPLRPSGPEDGVGPITRRRYWVEVEGATHTPQEVAEHWRNHLPDHVPKWLAWFRGLDHPVPPVNRGDRLWIRMLLVRRGRVVVEHVDPLGFRVRTLRLHPDAGTSDFRVYPGEAPGQMVLQIESLLRTNSHFDRLAYIFGVHAAQRRNWELTLTSVARYSGGRIVNRGHESLEMPQLAHSYTLPEVPDAPVGAGVDPVPHP</sequence>
<protein>
    <recommendedName>
        <fullName evidence="2">DUF1990 domain-containing protein</fullName>
    </recommendedName>
</protein>